<dbReference type="AlphaFoldDB" id="A0A915DH48"/>
<dbReference type="PANTHER" id="PTHR16469">
    <property type="entry name" value="UBIQUITIN-ASSOCIATED AND SH3 DOMAIN-CONTAINING BA-RELATED"/>
    <property type="match status" value="1"/>
</dbReference>
<dbReference type="InterPro" id="IPR013078">
    <property type="entry name" value="His_Pase_superF_clade-1"/>
</dbReference>
<evidence type="ECO:0000313" key="1">
    <source>
        <dbReference type="Proteomes" id="UP000887574"/>
    </source>
</evidence>
<evidence type="ECO:0000313" key="2">
    <source>
        <dbReference type="WBParaSite" id="jg1985"/>
    </source>
</evidence>
<dbReference type="SUPFAM" id="SSF53254">
    <property type="entry name" value="Phosphoglycerate mutase-like"/>
    <property type="match status" value="1"/>
</dbReference>
<dbReference type="InterPro" id="IPR051710">
    <property type="entry name" value="Phosphatase_SH3-domain"/>
</dbReference>
<dbReference type="Gene3D" id="3.40.50.1240">
    <property type="entry name" value="Phosphoglycerate mutase-like"/>
    <property type="match status" value="1"/>
</dbReference>
<dbReference type="WBParaSite" id="jg1985">
    <property type="protein sequence ID" value="jg1985"/>
    <property type="gene ID" value="jg1985"/>
</dbReference>
<proteinExistence type="predicted"/>
<dbReference type="PANTHER" id="PTHR16469:SF5">
    <property type="entry name" value="PHOSPHOGLYCERATE MUTASE FAMILY PROTEIN"/>
    <property type="match status" value="1"/>
</dbReference>
<dbReference type="Proteomes" id="UP000887574">
    <property type="component" value="Unplaced"/>
</dbReference>
<keyword evidence="1" id="KW-1185">Reference proteome</keyword>
<sequence>MAKMVGDVLMDKGLIFDAIYCSPSLRCIQTAQFLSKQFSSQQPKIRIEPALYGTSYMHIEEPRDWISKEDVIQAGYNIDVDYQSDVTQEDIVGHASTPELVSGYFCNPQRITQLTDLAEIGSQVPYTGNLVFQKQKSGQYSGNPDVAPISIDLFSNKVDGEFLLR</sequence>
<protein>
    <submittedName>
        <fullName evidence="2">Uncharacterized protein</fullName>
    </submittedName>
</protein>
<dbReference type="GO" id="GO:0016791">
    <property type="term" value="F:phosphatase activity"/>
    <property type="evidence" value="ECO:0007669"/>
    <property type="project" value="UniProtKB-ARBA"/>
</dbReference>
<accession>A0A915DH48</accession>
<dbReference type="Pfam" id="PF00300">
    <property type="entry name" value="His_Phos_1"/>
    <property type="match status" value="1"/>
</dbReference>
<dbReference type="InterPro" id="IPR029033">
    <property type="entry name" value="His_PPase_superfam"/>
</dbReference>
<organism evidence="1 2">
    <name type="scientific">Ditylenchus dipsaci</name>
    <dbReference type="NCBI Taxonomy" id="166011"/>
    <lineage>
        <taxon>Eukaryota</taxon>
        <taxon>Metazoa</taxon>
        <taxon>Ecdysozoa</taxon>
        <taxon>Nematoda</taxon>
        <taxon>Chromadorea</taxon>
        <taxon>Rhabditida</taxon>
        <taxon>Tylenchina</taxon>
        <taxon>Tylenchomorpha</taxon>
        <taxon>Sphaerularioidea</taxon>
        <taxon>Anguinidae</taxon>
        <taxon>Anguininae</taxon>
        <taxon>Ditylenchus</taxon>
    </lineage>
</organism>
<reference evidence="2" key="1">
    <citation type="submission" date="2022-11" db="UniProtKB">
        <authorList>
            <consortium name="WormBaseParasite"/>
        </authorList>
    </citation>
    <scope>IDENTIFICATION</scope>
</reference>
<name>A0A915DH48_9BILA</name>
<dbReference type="CDD" id="cd07067">
    <property type="entry name" value="HP_PGM_like"/>
    <property type="match status" value="1"/>
</dbReference>